<name>A0A086N3F7_9ACTN</name>
<evidence type="ECO:0000313" key="2">
    <source>
        <dbReference type="Proteomes" id="UP000029095"/>
    </source>
</evidence>
<protein>
    <submittedName>
        <fullName evidence="1">Uncharacterized protein</fullName>
    </submittedName>
</protein>
<dbReference type="AlphaFoldDB" id="A0A086N3F7"/>
<proteinExistence type="predicted"/>
<accession>A0A086N3F7</accession>
<sequence length="78" mass="8366">MFVKMLIFWDSDSMEKSSSETPLEELVMPEPGAVTSHLAAADTPELVRAPKATFLSVGGSGRPGTEAFYRKMAFAAAV</sequence>
<keyword evidence="2" id="KW-1185">Reference proteome</keyword>
<organism evidence="1 2">
    <name type="scientific">Streptomyces mutabilis</name>
    <dbReference type="NCBI Taxonomy" id="67332"/>
    <lineage>
        <taxon>Bacteria</taxon>
        <taxon>Bacillati</taxon>
        <taxon>Actinomycetota</taxon>
        <taxon>Actinomycetes</taxon>
        <taxon>Kitasatosporales</taxon>
        <taxon>Streptomycetaceae</taxon>
        <taxon>Streptomyces</taxon>
    </lineage>
</organism>
<dbReference type="HOGENOM" id="CLU_2620579_0_0_11"/>
<dbReference type="RefSeq" id="WP_043373271.1">
    <property type="nucleotide sequence ID" value="NZ_KN039946.1"/>
</dbReference>
<dbReference type="Proteomes" id="UP000029095">
    <property type="component" value="Unassembled WGS sequence"/>
</dbReference>
<evidence type="ECO:0000313" key="1">
    <source>
        <dbReference type="EMBL" id="KFG75675.1"/>
    </source>
</evidence>
<reference evidence="1 2" key="1">
    <citation type="submission" date="2014-05" db="EMBL/GenBank/DDBJ databases">
        <title>Complete genome sequence of the Streptomyces mutabilis TRM45540.</title>
        <authorList>
            <person name="Luo X."/>
            <person name="Zhang L."/>
        </authorList>
    </citation>
    <scope>NUCLEOTIDE SEQUENCE [LARGE SCALE GENOMIC DNA]</scope>
    <source>
        <strain evidence="1 2">TRM45540</strain>
    </source>
</reference>
<comment type="caution">
    <text evidence="1">The sequence shown here is derived from an EMBL/GenBank/DDBJ whole genome shotgun (WGS) entry which is preliminary data.</text>
</comment>
<dbReference type="EMBL" id="JNFQ01000001">
    <property type="protein sequence ID" value="KFG75675.1"/>
    <property type="molecule type" value="Genomic_DNA"/>
</dbReference>
<gene>
    <name evidence="1" type="ORF">FM21_06020</name>
</gene>